<reference evidence="1 2" key="1">
    <citation type="journal article" date="2018" name="Front. Plant Sci.">
        <title>Red Clover (Trifolium pratense) and Zigzag Clover (T. medium) - A Picture of Genomic Similarities and Differences.</title>
        <authorList>
            <person name="Dluhosova J."/>
            <person name="Istvanek J."/>
            <person name="Nedelnik J."/>
            <person name="Repkova J."/>
        </authorList>
    </citation>
    <scope>NUCLEOTIDE SEQUENCE [LARGE SCALE GENOMIC DNA]</scope>
    <source>
        <strain evidence="2">cv. 10/8</strain>
        <tissue evidence="1">Leaf</tissue>
    </source>
</reference>
<sequence length="37" mass="4339">HPLSWDTALDEPKLREFDLAVHPKSLPTPNSREKEKR</sequence>
<proteinExistence type="predicted"/>
<keyword evidence="2" id="KW-1185">Reference proteome</keyword>
<dbReference type="Proteomes" id="UP000265520">
    <property type="component" value="Unassembled WGS sequence"/>
</dbReference>
<dbReference type="EMBL" id="LXQA010221657">
    <property type="protein sequence ID" value="MCI35256.1"/>
    <property type="molecule type" value="Genomic_DNA"/>
</dbReference>
<feature type="non-terminal residue" evidence="1">
    <location>
        <position position="1"/>
    </location>
</feature>
<organism evidence="1 2">
    <name type="scientific">Trifolium medium</name>
    <dbReference type="NCBI Taxonomy" id="97028"/>
    <lineage>
        <taxon>Eukaryota</taxon>
        <taxon>Viridiplantae</taxon>
        <taxon>Streptophyta</taxon>
        <taxon>Embryophyta</taxon>
        <taxon>Tracheophyta</taxon>
        <taxon>Spermatophyta</taxon>
        <taxon>Magnoliopsida</taxon>
        <taxon>eudicotyledons</taxon>
        <taxon>Gunneridae</taxon>
        <taxon>Pentapetalae</taxon>
        <taxon>rosids</taxon>
        <taxon>fabids</taxon>
        <taxon>Fabales</taxon>
        <taxon>Fabaceae</taxon>
        <taxon>Papilionoideae</taxon>
        <taxon>50 kb inversion clade</taxon>
        <taxon>NPAAA clade</taxon>
        <taxon>Hologalegina</taxon>
        <taxon>IRL clade</taxon>
        <taxon>Trifolieae</taxon>
        <taxon>Trifolium</taxon>
    </lineage>
</organism>
<evidence type="ECO:0000313" key="2">
    <source>
        <dbReference type="Proteomes" id="UP000265520"/>
    </source>
</evidence>
<evidence type="ECO:0000313" key="1">
    <source>
        <dbReference type="EMBL" id="MCI35256.1"/>
    </source>
</evidence>
<accession>A0A392RHF9</accession>
<name>A0A392RHF9_9FABA</name>
<dbReference type="AlphaFoldDB" id="A0A392RHF9"/>
<protein>
    <submittedName>
        <fullName evidence="1">Uncharacterized protein</fullName>
    </submittedName>
</protein>
<comment type="caution">
    <text evidence="1">The sequence shown here is derived from an EMBL/GenBank/DDBJ whole genome shotgun (WGS) entry which is preliminary data.</text>
</comment>